<proteinExistence type="predicted"/>
<protein>
    <recommendedName>
        <fullName evidence="3">ARM repeat superfamily protein</fullName>
    </recommendedName>
</protein>
<dbReference type="EMBL" id="JBCGBO010000024">
    <property type="protein sequence ID" value="KAK9181354.1"/>
    <property type="molecule type" value="Genomic_DNA"/>
</dbReference>
<reference evidence="1 2" key="1">
    <citation type="submission" date="2024-05" db="EMBL/GenBank/DDBJ databases">
        <title>Haplotype-resolved chromosome-level genome assembly of Huyou (Citrus changshanensis).</title>
        <authorList>
            <person name="Miao C."/>
            <person name="Chen W."/>
            <person name="Wu Y."/>
            <person name="Wang L."/>
            <person name="Zhao S."/>
            <person name="Grierson D."/>
            <person name="Xu C."/>
            <person name="Chen K."/>
        </authorList>
    </citation>
    <scope>NUCLEOTIDE SEQUENCE [LARGE SCALE GENOMIC DNA]</scope>
    <source>
        <strain evidence="1">01-14</strain>
        <tissue evidence="1">Leaf</tissue>
    </source>
</reference>
<accession>A0AAP0QC42</accession>
<dbReference type="Gene3D" id="1.25.10.10">
    <property type="entry name" value="Leucine-rich Repeat Variant"/>
    <property type="match status" value="1"/>
</dbReference>
<gene>
    <name evidence="1" type="ORF">WN944_024491</name>
</gene>
<dbReference type="SUPFAM" id="SSF48371">
    <property type="entry name" value="ARM repeat"/>
    <property type="match status" value="1"/>
</dbReference>
<organism evidence="1 2">
    <name type="scientific">Citrus x changshan-huyou</name>
    <dbReference type="NCBI Taxonomy" id="2935761"/>
    <lineage>
        <taxon>Eukaryota</taxon>
        <taxon>Viridiplantae</taxon>
        <taxon>Streptophyta</taxon>
        <taxon>Embryophyta</taxon>
        <taxon>Tracheophyta</taxon>
        <taxon>Spermatophyta</taxon>
        <taxon>Magnoliopsida</taxon>
        <taxon>eudicotyledons</taxon>
        <taxon>Gunneridae</taxon>
        <taxon>Pentapetalae</taxon>
        <taxon>rosids</taxon>
        <taxon>malvids</taxon>
        <taxon>Sapindales</taxon>
        <taxon>Rutaceae</taxon>
        <taxon>Aurantioideae</taxon>
        <taxon>Citrus</taxon>
    </lineage>
</organism>
<dbReference type="InterPro" id="IPR011989">
    <property type="entry name" value="ARM-like"/>
</dbReference>
<dbReference type="InterPro" id="IPR016024">
    <property type="entry name" value="ARM-type_fold"/>
</dbReference>
<dbReference type="Proteomes" id="UP001428341">
    <property type="component" value="Unassembled WGS sequence"/>
</dbReference>
<name>A0AAP0QC42_9ROSI</name>
<keyword evidence="2" id="KW-1185">Reference proteome</keyword>
<dbReference type="PANTHER" id="PTHR37743:SF1">
    <property type="entry name" value="ARM REPEAT SUPERFAMILY PROTEIN"/>
    <property type="match status" value="1"/>
</dbReference>
<sequence length="1156" mass="129743">MVTVTLGRVMNTLLTARPKKLHDSISRLSPDDKTASLGSLDESLWFLYKYVRDAAEREEILDEVLVPMIEHSLKSKESKHGGQAMIILNWLFKDELLFQVLATNLANIIVRKDDRYITLGWCTLVRALLEYDTLTDQHLVTGIREKYDALLKTLCSRIPHLSYIVDKGSTTQDGFELPSRLSLSAADCFLTLTESLAKRPRVSSDRQKSSNFKASVTSAPCENKEKLAHKTSELSNMEMEFLLWDHLQELISLVQRLLAWSRKSRPLHAKGLEKVLKWLKEIKGHYGGIQAEAGSKILRTGAMLLSSCWKHYCMLLHLEDHKSFKHCRELLDQYLSSIQYFTNNHSKEHMASKDGGVETRKFFLNCMCLLLGRFDGKKFESIVSEYGTQMSHVLLPQLQCHDEDVIEGVVCIFKRALFKPNYSPGSSLTDTRQMDSVLPLLLNLLDEQDGTARAVVKLIAEYCSMYFFLSVDVHCLEEVLIRLTSGNTIQRKNALDVISELMCRFSHSINANSHLAWQDIANKLLDRLTDEDDVIREQTSNLLPLIVVEYSGTWYSFHIQLVDPSLVLPGLVHLVYSSDGKVQSSACEACIGVLKYHNNKFEVICILLDCLSNLNQRQELPETDGSLDEGTSLTVLMLKLVNMTCGLNVAPEYKEPCNPLDLLSRNWKLILPTPLQVQDWNSLVGSLIDKMFAEPSNVIIVRFLNCISEYLMEAIDVVLHHVLSQMRGQKEIDQSFIKLGTGTYKSDESERNYQSLFERLCPLLVIRLLPLRIFDDLNLSIMYGQLLNELTTNEYGDINTNGHECVAVFLLNRAFSTFEFQDVRKLAAELCGRIHPQGLICVISNEKRYDFAAKAGLETLVVLLPIACSQLEHAAGLKDILKMKVCLFSVCASIKIRGKDSISNPVMNRIRKTLEAVLLWPALVDDEVHKAQLGCIECLALMICAELQSPELRKDFTSVNKIAGKSVDPGNAVSRNCVLEHVVLHIVHDENNGISRSNLGCGISALHGPMLLSFCLCMVNVLISACQKISDFGKKPFAQNSLPVLIHSAERAIDPDIGAACIQFLFSAVYHLKSAVLPYSSDLLKLALKFLGKESEKEKIAGVKLMTALMATEDVIPESILSEGLLEARSLFSSISLTDPSLDLQQLCNKLMSCLT</sequence>
<evidence type="ECO:0008006" key="3">
    <source>
        <dbReference type="Google" id="ProtNLM"/>
    </source>
</evidence>
<comment type="caution">
    <text evidence="1">The sequence shown here is derived from an EMBL/GenBank/DDBJ whole genome shotgun (WGS) entry which is preliminary data.</text>
</comment>
<evidence type="ECO:0000313" key="2">
    <source>
        <dbReference type="Proteomes" id="UP001428341"/>
    </source>
</evidence>
<dbReference type="AlphaFoldDB" id="A0AAP0QC42"/>
<evidence type="ECO:0000313" key="1">
    <source>
        <dbReference type="EMBL" id="KAK9181354.1"/>
    </source>
</evidence>
<dbReference type="PANTHER" id="PTHR37743">
    <property type="entry name" value="ARM REPEAT SUPERFAMILY PROTEIN"/>
    <property type="match status" value="1"/>
</dbReference>